<dbReference type="AlphaFoldDB" id="A0AAD6ZCK8"/>
<feature type="compositionally biased region" description="Pro residues" evidence="1">
    <location>
        <begin position="413"/>
        <end position="434"/>
    </location>
</feature>
<feature type="region of interest" description="Disordered" evidence="1">
    <location>
        <begin position="480"/>
        <end position="522"/>
    </location>
</feature>
<dbReference type="EMBL" id="JARIHO010000059">
    <property type="protein sequence ID" value="KAJ7318055.1"/>
    <property type="molecule type" value="Genomic_DNA"/>
</dbReference>
<evidence type="ECO:0000313" key="2">
    <source>
        <dbReference type="EMBL" id="KAJ7318055.1"/>
    </source>
</evidence>
<gene>
    <name evidence="2" type="ORF">DFH08DRAFT_971534</name>
</gene>
<reference evidence="2" key="1">
    <citation type="submission" date="2023-03" db="EMBL/GenBank/DDBJ databases">
        <title>Massive genome expansion in bonnet fungi (Mycena s.s.) driven by repeated elements and novel gene families across ecological guilds.</title>
        <authorList>
            <consortium name="Lawrence Berkeley National Laboratory"/>
            <person name="Harder C.B."/>
            <person name="Miyauchi S."/>
            <person name="Viragh M."/>
            <person name="Kuo A."/>
            <person name="Thoen E."/>
            <person name="Andreopoulos B."/>
            <person name="Lu D."/>
            <person name="Skrede I."/>
            <person name="Drula E."/>
            <person name="Henrissat B."/>
            <person name="Morin E."/>
            <person name="Kohler A."/>
            <person name="Barry K."/>
            <person name="LaButti K."/>
            <person name="Morin E."/>
            <person name="Salamov A."/>
            <person name="Lipzen A."/>
            <person name="Mereny Z."/>
            <person name="Hegedus B."/>
            <person name="Baldrian P."/>
            <person name="Stursova M."/>
            <person name="Weitz H."/>
            <person name="Taylor A."/>
            <person name="Grigoriev I.V."/>
            <person name="Nagy L.G."/>
            <person name="Martin F."/>
            <person name="Kauserud H."/>
        </authorList>
    </citation>
    <scope>NUCLEOTIDE SEQUENCE</scope>
    <source>
        <strain evidence="2">CBHHK002</strain>
    </source>
</reference>
<keyword evidence="3" id="KW-1185">Reference proteome</keyword>
<comment type="caution">
    <text evidence="2">The sequence shown here is derived from an EMBL/GenBank/DDBJ whole genome shotgun (WGS) entry which is preliminary data.</text>
</comment>
<name>A0AAD6ZCK8_9AGAR</name>
<feature type="region of interest" description="Disordered" evidence="1">
    <location>
        <begin position="122"/>
        <end position="153"/>
    </location>
</feature>
<organism evidence="2 3">
    <name type="scientific">Mycena albidolilacea</name>
    <dbReference type="NCBI Taxonomy" id="1033008"/>
    <lineage>
        <taxon>Eukaryota</taxon>
        <taxon>Fungi</taxon>
        <taxon>Dikarya</taxon>
        <taxon>Basidiomycota</taxon>
        <taxon>Agaricomycotina</taxon>
        <taxon>Agaricomycetes</taxon>
        <taxon>Agaricomycetidae</taxon>
        <taxon>Agaricales</taxon>
        <taxon>Marasmiineae</taxon>
        <taxon>Mycenaceae</taxon>
        <taxon>Mycena</taxon>
    </lineage>
</organism>
<accession>A0AAD6ZCK8</accession>
<dbReference type="Proteomes" id="UP001218218">
    <property type="component" value="Unassembled WGS sequence"/>
</dbReference>
<proteinExistence type="predicted"/>
<feature type="region of interest" description="Disordered" evidence="1">
    <location>
        <begin position="1"/>
        <end position="42"/>
    </location>
</feature>
<evidence type="ECO:0000313" key="3">
    <source>
        <dbReference type="Proteomes" id="UP001218218"/>
    </source>
</evidence>
<evidence type="ECO:0000256" key="1">
    <source>
        <dbReference type="SAM" id="MobiDB-lite"/>
    </source>
</evidence>
<sequence length="585" mass="64033">MSFVHRRPPARSPPPVYEMPPSYGDPESQSSSSPPRLRPLSVSPTMSELELQTFGHCIPPLPFLFDPQVDPLSPSLSLHPLRNNFSRVHSFELPIPPSDSTVSGNLSNLPLASDISPISTSTRLSVFPAGPKPKGPHTKPAPASTRPPSPDVDLPDAKEFEIMVWTYGAPKKSSSSARKSKKVAKVEPISHGPITANTDMTWDYMVDTIANLLGTSPEFLVISSMEWRWLKPQNSPWLPLRNESGFASLIRQLLSPPKAVSGAYIIVKMDEPMKAPPTVSMPWVSQPAAGPSSGPGSFESTYRAVMGFNDEPSDDDGEQGKIKVSFDEGLEEEMERISNKYPPGTCSLHPDLECYHSRVTDLHFKLDRPKKIVWAAAIKKGTASLITPPLASNHFKASAALRNTAVNVTTAPPSTPAAPLPPPPPSTPATPAAPPTPYPTPYPYGPLPFPPLMGYPSFSPYHLPGLYGHPSHMLPWQDTPRAHRRRRSFDGSSPPQQSSSKRRREDRLPDPPSSPAFSGGSLGDFLSRYPDLPALTRAFLDDLGFEIGDDLSLVTEAQWKEGGLTLFGWNRIIKSYKKYKTLLRT</sequence>
<protein>
    <submittedName>
        <fullName evidence="2">Uncharacterized protein</fullName>
    </submittedName>
</protein>
<feature type="region of interest" description="Disordered" evidence="1">
    <location>
        <begin position="409"/>
        <end position="434"/>
    </location>
</feature>
<feature type="compositionally biased region" description="Low complexity" evidence="1">
    <location>
        <begin position="21"/>
        <end position="42"/>
    </location>
</feature>